<dbReference type="InterPro" id="IPR023485">
    <property type="entry name" value="Ptyr_pPase"/>
</dbReference>
<evidence type="ECO:0000256" key="5">
    <source>
        <dbReference type="PIRSR" id="PIRSR617867-1"/>
    </source>
</evidence>
<dbReference type="Gene3D" id="3.40.50.2300">
    <property type="match status" value="1"/>
</dbReference>
<sequence>MQQIGVLFVCLGNICRSPMAEYVMRDKLKKAKLDKWVVVDSAGTAGYHDGEDMHRGTAKILRQYHIDKQGFVSRKIRSQDWQQFDYIIAMDNSNLSDLQRFFQPDKQRLFKITDLCPTLGYDHIPDPWYTGDFQQTYDLLNQCCDALLVKLQQQLGKK</sequence>
<feature type="active site" description="Proton donor" evidence="5">
    <location>
        <position position="126"/>
    </location>
</feature>
<evidence type="ECO:0000256" key="3">
    <source>
        <dbReference type="ARBA" id="ARBA00022801"/>
    </source>
</evidence>
<comment type="similarity">
    <text evidence="1">Belongs to the low molecular weight phosphotyrosine protein phosphatase family.</text>
</comment>
<evidence type="ECO:0000256" key="4">
    <source>
        <dbReference type="ARBA" id="ARBA00022912"/>
    </source>
</evidence>
<keyword evidence="8" id="KW-1185">Reference proteome</keyword>
<dbReference type="EMBL" id="LWID01000001">
    <property type="protein sequence ID" value="MDG6895443.1"/>
    <property type="molecule type" value="Genomic_DNA"/>
</dbReference>
<dbReference type="PRINTS" id="PR00719">
    <property type="entry name" value="LMWPTPASE"/>
</dbReference>
<dbReference type="InterPro" id="IPR036196">
    <property type="entry name" value="Ptyr_pPase_sf"/>
</dbReference>
<accession>A0A9X4PAD6</accession>
<gene>
    <name evidence="7" type="ORF">A6A20_07385</name>
</gene>
<dbReference type="PANTHER" id="PTHR11717">
    <property type="entry name" value="LOW MOLECULAR WEIGHT PROTEIN TYROSINE PHOSPHATASE"/>
    <property type="match status" value="1"/>
</dbReference>
<dbReference type="SMART" id="SM00226">
    <property type="entry name" value="LMWPc"/>
    <property type="match status" value="1"/>
</dbReference>
<feature type="active site" description="Nucleophile" evidence="5">
    <location>
        <position position="10"/>
    </location>
</feature>
<dbReference type="RefSeq" id="WP_279572850.1">
    <property type="nucleotide sequence ID" value="NZ_LWID01000001.1"/>
</dbReference>
<dbReference type="PANTHER" id="PTHR11717:SF7">
    <property type="entry name" value="LOW MOLECULAR WEIGHT PHOSPHOTYROSINE PROTEIN PHOSPHATASE"/>
    <property type="match status" value="1"/>
</dbReference>
<dbReference type="GO" id="GO:0004725">
    <property type="term" value="F:protein tyrosine phosphatase activity"/>
    <property type="evidence" value="ECO:0007669"/>
    <property type="project" value="UniProtKB-EC"/>
</dbReference>
<evidence type="ECO:0000259" key="6">
    <source>
        <dbReference type="SMART" id="SM00226"/>
    </source>
</evidence>
<dbReference type="InterPro" id="IPR050438">
    <property type="entry name" value="LMW_PTPase"/>
</dbReference>
<comment type="caution">
    <text evidence="7">The sequence shown here is derived from an EMBL/GenBank/DDBJ whole genome shotgun (WGS) entry which is preliminary data.</text>
</comment>
<keyword evidence="3" id="KW-0378">Hydrolase</keyword>
<dbReference type="InterPro" id="IPR017867">
    <property type="entry name" value="Tyr_phospatase_low_mol_wt"/>
</dbReference>
<name>A0A9X4PAD6_9PAST</name>
<feature type="domain" description="Phosphotyrosine protein phosphatase I" evidence="6">
    <location>
        <begin position="4"/>
        <end position="150"/>
    </location>
</feature>
<dbReference type="CDD" id="cd16343">
    <property type="entry name" value="LMWPTP"/>
    <property type="match status" value="1"/>
</dbReference>
<feature type="active site" evidence="5">
    <location>
        <position position="16"/>
    </location>
</feature>
<evidence type="ECO:0000256" key="1">
    <source>
        <dbReference type="ARBA" id="ARBA00011063"/>
    </source>
</evidence>
<dbReference type="EC" id="3.1.3.48" evidence="2"/>
<reference evidence="7" key="1">
    <citation type="submission" date="2016-03" db="EMBL/GenBank/DDBJ databases">
        <title>Co-evolution between Pasteurellaceae and their hosts.</title>
        <authorList>
            <person name="Hansen M.J."/>
            <person name="Bojesen A.M."/>
            <person name="Planet P."/>
        </authorList>
    </citation>
    <scope>NUCLEOTIDE SEQUENCE</scope>
    <source>
        <strain evidence="7">146/S8/89</strain>
    </source>
</reference>
<organism evidence="7 8">
    <name type="scientific">Volucribacter amazonae</name>
    <dbReference type="NCBI Taxonomy" id="256731"/>
    <lineage>
        <taxon>Bacteria</taxon>
        <taxon>Pseudomonadati</taxon>
        <taxon>Pseudomonadota</taxon>
        <taxon>Gammaproteobacteria</taxon>
        <taxon>Pasteurellales</taxon>
        <taxon>Pasteurellaceae</taxon>
        <taxon>Volucribacter</taxon>
    </lineage>
</organism>
<dbReference type="AlphaFoldDB" id="A0A9X4PAD6"/>
<evidence type="ECO:0000313" key="8">
    <source>
        <dbReference type="Proteomes" id="UP001155500"/>
    </source>
</evidence>
<dbReference type="Proteomes" id="UP001155500">
    <property type="component" value="Unassembled WGS sequence"/>
</dbReference>
<dbReference type="Pfam" id="PF01451">
    <property type="entry name" value="LMWPc"/>
    <property type="match status" value="1"/>
</dbReference>
<proteinExistence type="inferred from homology"/>
<dbReference type="SUPFAM" id="SSF52788">
    <property type="entry name" value="Phosphotyrosine protein phosphatases I"/>
    <property type="match status" value="1"/>
</dbReference>
<evidence type="ECO:0000313" key="7">
    <source>
        <dbReference type="EMBL" id="MDG6895443.1"/>
    </source>
</evidence>
<evidence type="ECO:0000256" key="2">
    <source>
        <dbReference type="ARBA" id="ARBA00013064"/>
    </source>
</evidence>
<protein>
    <recommendedName>
        <fullName evidence="2">protein-tyrosine-phosphatase</fullName>
        <ecNumber evidence="2">3.1.3.48</ecNumber>
    </recommendedName>
</protein>
<keyword evidence="4" id="KW-0904">Protein phosphatase</keyword>